<evidence type="ECO:0000313" key="1">
    <source>
        <dbReference type="EMBL" id="POZ80224.1"/>
    </source>
</evidence>
<reference evidence="1 2" key="1">
    <citation type="submission" date="2018-01" db="EMBL/GenBank/DDBJ databases">
        <title>Successful Treatment of Persistent Burkholderia cepacia Bacteremia with Ceftazidime-Avibactam.</title>
        <authorList>
            <person name="Tamma P."/>
            <person name="Fan Y."/>
            <person name="Bergman Y."/>
            <person name="Sick-Samuels A."/>
            <person name="Hsu A."/>
            <person name="Timp W."/>
            <person name="Simner P."/>
        </authorList>
    </citation>
    <scope>NUCLEOTIDE SEQUENCE [LARGE SCALE GENOMIC DNA]</scope>
    <source>
        <strain evidence="1 2">170816</strain>
    </source>
</reference>
<proteinExistence type="predicted"/>
<gene>
    <name evidence="1" type="ORF">C3743_40320</name>
</gene>
<organism evidence="1 2">
    <name type="scientific">Burkholderia contaminans</name>
    <dbReference type="NCBI Taxonomy" id="488447"/>
    <lineage>
        <taxon>Bacteria</taxon>
        <taxon>Pseudomonadati</taxon>
        <taxon>Pseudomonadota</taxon>
        <taxon>Betaproteobacteria</taxon>
        <taxon>Burkholderiales</taxon>
        <taxon>Burkholderiaceae</taxon>
        <taxon>Burkholderia</taxon>
        <taxon>Burkholderia cepacia complex</taxon>
    </lineage>
</organism>
<protein>
    <submittedName>
        <fullName evidence="1">Uncharacterized protein</fullName>
    </submittedName>
</protein>
<accession>A0A2S5DMA4</accession>
<dbReference type="RefSeq" id="WP_105750039.1">
    <property type="nucleotide sequence ID" value="NZ_PQVP01000006.1"/>
</dbReference>
<evidence type="ECO:0000313" key="2">
    <source>
        <dbReference type="Proteomes" id="UP000238655"/>
    </source>
</evidence>
<name>A0A2S5DMA4_9BURK</name>
<dbReference type="EMBL" id="PQVP01000006">
    <property type="protein sequence ID" value="POZ80224.1"/>
    <property type="molecule type" value="Genomic_DNA"/>
</dbReference>
<dbReference type="AlphaFoldDB" id="A0A2S5DMA4"/>
<comment type="caution">
    <text evidence="1">The sequence shown here is derived from an EMBL/GenBank/DDBJ whole genome shotgun (WGS) entry which is preliminary data.</text>
</comment>
<sequence>MRGLKLSQLAGTWSRDQNFIAFLNATVSTGFGLGPDQRDPADHIRSTCRVASRRDLDTDPQAAITFDVAIRKPYMRWAEQCRNNPN</sequence>
<dbReference type="Proteomes" id="UP000238655">
    <property type="component" value="Unassembled WGS sequence"/>
</dbReference>